<evidence type="ECO:0000313" key="7">
    <source>
        <dbReference type="Proteomes" id="UP000009131"/>
    </source>
</evidence>
<dbReference type="PROSITE" id="PS50102">
    <property type="entry name" value="RRM"/>
    <property type="match status" value="1"/>
</dbReference>
<dbReference type="EMBL" id="BABT02000108">
    <property type="protein sequence ID" value="GAA96851.1"/>
    <property type="molecule type" value="Genomic_DNA"/>
</dbReference>
<dbReference type="STRING" id="764103.G7E214"/>
<feature type="compositionally biased region" description="Polar residues" evidence="3">
    <location>
        <begin position="100"/>
        <end position="109"/>
    </location>
</feature>
<dbReference type="InParanoid" id="G7E214"/>
<sequence>MNGYGGYNAAAGPSSMAQYGQPAPQQHAYPGQAGLPLLPQLAQAHSPSFPLSTQPANLSYPQPGMVPPPGLPQHPYGYPTPHQQHQPPPRQHAGLGYGSPAQSQPQRPSDNLPMHPAIAAAKAAQSANPSGLDPRTWLGDKFSLYIGSIADGISDSTLEHILNAAGPLLQLRRIKDPSGKPKAFGFADYIDLSSVLRALALFTGLKLSGKGGNGETKALMLKADTNLRAKLDKYEADLKAQKKQELEHDNLERARDALKHVLDRLKEAGAQGGLQSTDGSGDIDHAARQEAEKLRLHNHLRDLGPDDLPEESRQVITSEIAFFRQRAAKKEFDQKTAEIKKFTAASAAPSPNVLNSGRPAAHDSPRSDGRRDSPLPYDRRDTPKDPQSLSDKPVAFTSGLSDEDQERMRIEDDRREAAAAYRQREARWTMHERNREAALAKEKQRERQAILDQDREHAHMRDRLAHFDDDQESAKGRELFLTDRVHWRKLRSDMRARERELDERDARAEAEQLEAVKRDSEDFLNKQAEMFNRMTAGAPEDSGPIKLNFAGPTKPDPNAMEIDTPQTKAPTKPKESASVPRLAAPAVFDDDDDATAKKKRSLIPLDYSEIEEAETRGMSETQKKAWRTEKLKHIVSTIPVEKEPLFAMPIKWSYVDSAFVEKLGAFVIRKTVEYLGVEDDDLVSAVVEHVKAHKAAQALTDEFEDILGEEAAEFVMKIYRWIILETLAREAKIAI</sequence>
<evidence type="ECO:0000259" key="5">
    <source>
        <dbReference type="PROSITE" id="PS51025"/>
    </source>
</evidence>
<evidence type="ECO:0000256" key="2">
    <source>
        <dbReference type="SAM" id="Coils"/>
    </source>
</evidence>
<feature type="compositionally biased region" description="Low complexity" evidence="3">
    <location>
        <begin position="30"/>
        <end position="44"/>
    </location>
</feature>
<dbReference type="RefSeq" id="XP_014567294.1">
    <property type="nucleotide sequence ID" value="XM_014711808.1"/>
</dbReference>
<feature type="region of interest" description="Disordered" evidence="3">
    <location>
        <begin position="552"/>
        <end position="579"/>
    </location>
</feature>
<dbReference type="Pfam" id="PF01480">
    <property type="entry name" value="PWI"/>
    <property type="match status" value="1"/>
</dbReference>
<dbReference type="InterPro" id="IPR035979">
    <property type="entry name" value="RBD_domain_sf"/>
</dbReference>
<dbReference type="Gene3D" id="3.30.70.330">
    <property type="match status" value="1"/>
</dbReference>
<dbReference type="InterPro" id="IPR002483">
    <property type="entry name" value="PWI_dom"/>
</dbReference>
<dbReference type="InterPro" id="IPR052768">
    <property type="entry name" value="RBM25"/>
</dbReference>
<dbReference type="GO" id="GO:0005681">
    <property type="term" value="C:spliceosomal complex"/>
    <property type="evidence" value="ECO:0007669"/>
    <property type="project" value="TreeGrafter"/>
</dbReference>
<feature type="domain" description="RRM" evidence="4">
    <location>
        <begin position="142"/>
        <end position="210"/>
    </location>
</feature>
<dbReference type="InterPro" id="IPR012677">
    <property type="entry name" value="Nucleotide-bd_a/b_plait_sf"/>
</dbReference>
<dbReference type="SMART" id="SM00360">
    <property type="entry name" value="RRM"/>
    <property type="match status" value="1"/>
</dbReference>
<feature type="region of interest" description="Disordered" evidence="3">
    <location>
        <begin position="1"/>
        <end position="113"/>
    </location>
</feature>
<dbReference type="HOGENOM" id="CLU_009938_1_1_1"/>
<comment type="caution">
    <text evidence="6">The sequence shown here is derived from an EMBL/GenBank/DDBJ whole genome shotgun (WGS) entry which is preliminary data.</text>
</comment>
<dbReference type="CDD" id="cd12446">
    <property type="entry name" value="RRM_RBM25"/>
    <property type="match status" value="1"/>
</dbReference>
<accession>G7E214</accession>
<dbReference type="GO" id="GO:0003729">
    <property type="term" value="F:mRNA binding"/>
    <property type="evidence" value="ECO:0007669"/>
    <property type="project" value="TreeGrafter"/>
</dbReference>
<dbReference type="eggNOG" id="KOG2253">
    <property type="taxonomic scope" value="Eukaryota"/>
</dbReference>
<protein>
    <recommendedName>
        <fullName evidence="8">PWI domain-containing protein</fullName>
    </recommendedName>
</protein>
<feature type="compositionally biased region" description="Basic and acidic residues" evidence="3">
    <location>
        <begin position="360"/>
        <end position="384"/>
    </location>
</feature>
<dbReference type="Pfam" id="PF00076">
    <property type="entry name" value="RRM_1"/>
    <property type="match status" value="1"/>
</dbReference>
<evidence type="ECO:0000256" key="3">
    <source>
        <dbReference type="SAM" id="MobiDB-lite"/>
    </source>
</evidence>
<proteinExistence type="predicted"/>
<keyword evidence="2" id="KW-0175">Coiled coil</keyword>
<feature type="compositionally biased region" description="Polar residues" evidence="3">
    <location>
        <begin position="45"/>
        <end position="60"/>
    </location>
</feature>
<feature type="domain" description="PWI" evidence="5">
    <location>
        <begin position="643"/>
        <end position="735"/>
    </location>
</feature>
<dbReference type="FunCoup" id="G7E214">
    <property type="interactions" value="600"/>
</dbReference>
<dbReference type="PROSITE" id="PS51025">
    <property type="entry name" value="PWI"/>
    <property type="match status" value="1"/>
</dbReference>
<evidence type="ECO:0000259" key="4">
    <source>
        <dbReference type="PROSITE" id="PS50102"/>
    </source>
</evidence>
<dbReference type="InterPro" id="IPR000504">
    <property type="entry name" value="RRM_dom"/>
</dbReference>
<keyword evidence="7" id="KW-1185">Reference proteome</keyword>
<dbReference type="InterPro" id="IPR034268">
    <property type="entry name" value="RBM25_RRM"/>
</dbReference>
<feature type="region of interest" description="Disordered" evidence="3">
    <location>
        <begin position="343"/>
        <end position="409"/>
    </location>
</feature>
<evidence type="ECO:0000313" key="6">
    <source>
        <dbReference type="EMBL" id="GAA96851.1"/>
    </source>
</evidence>
<evidence type="ECO:0008006" key="8">
    <source>
        <dbReference type="Google" id="ProtNLM"/>
    </source>
</evidence>
<gene>
    <name evidence="6" type="primary">Mo03524</name>
    <name evidence="6" type="ORF">E5Q_03524</name>
</gene>
<dbReference type="PANTHER" id="PTHR18806:SF4">
    <property type="entry name" value="RNA-BINDING PROTEIN 25"/>
    <property type="match status" value="1"/>
</dbReference>
<dbReference type="PANTHER" id="PTHR18806">
    <property type="entry name" value="RBM25 PROTEIN"/>
    <property type="match status" value="1"/>
</dbReference>
<name>G7E214_MIXOS</name>
<keyword evidence="1" id="KW-0694">RNA-binding</keyword>
<reference evidence="6 7" key="2">
    <citation type="journal article" date="2012" name="Open Biol.">
        <title>Characteristics of nucleosomes and linker DNA regions on the genome of the basidiomycete Mixia osmundae revealed by mono- and dinucleosome mapping.</title>
        <authorList>
            <person name="Nishida H."/>
            <person name="Kondo S."/>
            <person name="Matsumoto T."/>
            <person name="Suzuki Y."/>
            <person name="Yoshikawa H."/>
            <person name="Taylor T.D."/>
            <person name="Sugiyama J."/>
        </authorList>
    </citation>
    <scope>NUCLEOTIDE SEQUENCE [LARGE SCALE GENOMIC DNA]</scope>
    <source>
        <strain evidence="7">CBS 9802 / IAM 14324 / JCM 22182 / KY 12970</strain>
    </source>
</reference>
<feature type="coiled-coil region" evidence="2">
    <location>
        <begin position="224"/>
        <end position="271"/>
    </location>
</feature>
<dbReference type="Proteomes" id="UP000009131">
    <property type="component" value="Unassembled WGS sequence"/>
</dbReference>
<evidence type="ECO:0000256" key="1">
    <source>
        <dbReference type="PROSITE-ProRule" id="PRU00176"/>
    </source>
</evidence>
<dbReference type="SUPFAM" id="SSF54928">
    <property type="entry name" value="RNA-binding domain, RBD"/>
    <property type="match status" value="1"/>
</dbReference>
<reference evidence="6 7" key="1">
    <citation type="journal article" date="2011" name="J. Gen. Appl. Microbiol.">
        <title>Draft genome sequencing of the enigmatic basidiomycete Mixia osmundae.</title>
        <authorList>
            <person name="Nishida H."/>
            <person name="Nagatsuka Y."/>
            <person name="Sugiyama J."/>
        </authorList>
    </citation>
    <scope>NUCLEOTIDE SEQUENCE [LARGE SCALE GENOMIC DNA]</scope>
    <source>
        <strain evidence="7">CBS 9802 / IAM 14324 / JCM 22182 / KY 12970</strain>
    </source>
</reference>
<dbReference type="OrthoDB" id="6275295at2759"/>
<dbReference type="OMA" id="DGCVNKK"/>
<feature type="compositionally biased region" description="Low complexity" evidence="3">
    <location>
        <begin position="73"/>
        <end position="85"/>
    </location>
</feature>
<dbReference type="Gene3D" id="1.20.1390.10">
    <property type="entry name" value="PWI domain"/>
    <property type="match status" value="1"/>
</dbReference>
<dbReference type="SMART" id="SM00311">
    <property type="entry name" value="PWI"/>
    <property type="match status" value="1"/>
</dbReference>
<dbReference type="AlphaFoldDB" id="G7E214"/>
<organism evidence="6 7">
    <name type="scientific">Mixia osmundae (strain CBS 9802 / IAM 14324 / JCM 22182 / KY 12970)</name>
    <dbReference type="NCBI Taxonomy" id="764103"/>
    <lineage>
        <taxon>Eukaryota</taxon>
        <taxon>Fungi</taxon>
        <taxon>Dikarya</taxon>
        <taxon>Basidiomycota</taxon>
        <taxon>Pucciniomycotina</taxon>
        <taxon>Mixiomycetes</taxon>
        <taxon>Mixiales</taxon>
        <taxon>Mixiaceae</taxon>
        <taxon>Mixia</taxon>
    </lineage>
</organism>